<organism evidence="1">
    <name type="scientific">Thermofilum pendens</name>
    <dbReference type="NCBI Taxonomy" id="2269"/>
    <lineage>
        <taxon>Archaea</taxon>
        <taxon>Thermoproteota</taxon>
        <taxon>Thermoprotei</taxon>
        <taxon>Thermofilales</taxon>
        <taxon>Thermofilaceae</taxon>
        <taxon>Thermofilum</taxon>
    </lineage>
</organism>
<dbReference type="EMBL" id="DTIB01000091">
    <property type="protein sequence ID" value="HGB25389.1"/>
    <property type="molecule type" value="Genomic_DNA"/>
</dbReference>
<dbReference type="InterPro" id="IPR036504">
    <property type="entry name" value="CGI121/TPRKB_sf"/>
</dbReference>
<dbReference type="AlphaFoldDB" id="A0A7C3SMB0"/>
<gene>
    <name evidence="1" type="ORF">ENV88_05060</name>
</gene>
<sequence length="182" mass="20310">MIELQVKGVKGYLFVKCLEAHSELLPKEVARELSRILEPEEWVSVVSRCDVLPPESVLASAAMYALRAYTSGRMISRGVEVELLLYLLGERNVSKALSLLASAPCRLLGLVCLTTRSPLQLARKLESFAASRNFRVREYEEGSWADFFAEYLGIRAESREQLSEKVAGALRARAALLYLATQ</sequence>
<reference evidence="1" key="1">
    <citation type="journal article" date="2020" name="mSystems">
        <title>Genome- and Community-Level Interaction Insights into Carbon Utilization and Element Cycling Functions of Hydrothermarchaeota in Hydrothermal Sediment.</title>
        <authorList>
            <person name="Zhou Z."/>
            <person name="Liu Y."/>
            <person name="Xu W."/>
            <person name="Pan J."/>
            <person name="Luo Z.H."/>
            <person name="Li M."/>
        </authorList>
    </citation>
    <scope>NUCLEOTIDE SEQUENCE [LARGE SCALE GENOMIC DNA]</scope>
    <source>
        <strain evidence="1">SpSt-8</strain>
    </source>
</reference>
<proteinExistence type="predicted"/>
<dbReference type="Gene3D" id="3.30.2380.10">
    <property type="entry name" value="CGI121/TPRKB"/>
    <property type="match status" value="1"/>
</dbReference>
<name>A0A7C3SMB0_THEPE</name>
<protein>
    <submittedName>
        <fullName evidence="1">Uncharacterized protein</fullName>
    </submittedName>
</protein>
<evidence type="ECO:0000313" key="1">
    <source>
        <dbReference type="EMBL" id="HGB25389.1"/>
    </source>
</evidence>
<accession>A0A7C3SMB0</accession>
<dbReference type="SUPFAM" id="SSF143870">
    <property type="entry name" value="PF0523-like"/>
    <property type="match status" value="1"/>
</dbReference>
<comment type="caution">
    <text evidence="1">The sequence shown here is derived from an EMBL/GenBank/DDBJ whole genome shotgun (WGS) entry which is preliminary data.</text>
</comment>